<name>A0A8H7Y9C6_PSICU</name>
<evidence type="ECO:0000256" key="1">
    <source>
        <dbReference type="SAM" id="MobiDB-lite"/>
    </source>
</evidence>
<feature type="compositionally biased region" description="Basic and acidic residues" evidence="1">
    <location>
        <begin position="325"/>
        <end position="338"/>
    </location>
</feature>
<protein>
    <submittedName>
        <fullName evidence="2">Uncharacterized protein</fullName>
    </submittedName>
</protein>
<accession>A0A8H7Y9C6</accession>
<feature type="region of interest" description="Disordered" evidence="1">
    <location>
        <begin position="152"/>
        <end position="240"/>
    </location>
</feature>
<feature type="compositionally biased region" description="Polar residues" evidence="1">
    <location>
        <begin position="152"/>
        <end position="164"/>
    </location>
</feature>
<gene>
    <name evidence="2" type="ORF">JR316_000366</name>
</gene>
<feature type="region of interest" description="Disordered" evidence="1">
    <location>
        <begin position="325"/>
        <end position="366"/>
    </location>
</feature>
<sequence>MQRVGTSRPGLVSSVSRFCRYSTNKPDKSSQPRQLVTEWGGIVIPSRSEIQEKEKEQIRKLEESKTDLSYLKNASNHSLAARLARRKDAAPASPPPAKVEPISPEAMEEMIQKRREIRLAREKAEAERAMRLYTPNAALKNSLETVAANYQSTPTVLPRTQSLRMGNVRPPSDNAPRTRNARPSRQDVPRVDNAPRRSGNVERVRERPQVSVHPVISDSTIENASHEAPVEDVQDDGEQPAVTDQLTLDDITRATIRTNDLERADDRSSRRGRIATSQAKKLEKRIRDGLVDEGEATKFKNSGIVIKQKFVTKEAIQVNIEQRRQARLDREQESEANGRRQARRGPNTRLTKRETDSTSMQPLEDGAEVDFSAEVNLGEMSISEDVVNVDPAYTEEPESISATLTDIFKGTSAFRSAGFKKVGLRKAGLIKENYSIYVPDSTAALFSVPARELSAVDIANLALAHHSEIDVPRRKVALDLIAAATRPRSAGIQANS</sequence>
<feature type="compositionally biased region" description="Basic and acidic residues" evidence="1">
    <location>
        <begin position="184"/>
        <end position="208"/>
    </location>
</feature>
<feature type="region of interest" description="Disordered" evidence="1">
    <location>
        <begin position="262"/>
        <end position="282"/>
    </location>
</feature>
<dbReference type="AlphaFoldDB" id="A0A8H7Y9C6"/>
<dbReference type="EMBL" id="JAFIQS010000001">
    <property type="protein sequence ID" value="KAG5173709.1"/>
    <property type="molecule type" value="Genomic_DNA"/>
</dbReference>
<proteinExistence type="predicted"/>
<comment type="caution">
    <text evidence="2">The sequence shown here is derived from an EMBL/GenBank/DDBJ whole genome shotgun (WGS) entry which is preliminary data.</text>
</comment>
<reference evidence="2" key="1">
    <citation type="submission" date="2021-02" db="EMBL/GenBank/DDBJ databases">
        <title>Psilocybe cubensis genome.</title>
        <authorList>
            <person name="Mckernan K.J."/>
            <person name="Crawford S."/>
            <person name="Trippe A."/>
            <person name="Kane L.T."/>
            <person name="Mclaughlin S."/>
        </authorList>
    </citation>
    <scope>NUCLEOTIDE SEQUENCE [LARGE SCALE GENOMIC DNA]</scope>
    <source>
        <strain evidence="2">MGC-MH-2018</strain>
    </source>
</reference>
<evidence type="ECO:0000313" key="2">
    <source>
        <dbReference type="EMBL" id="KAG5173709.1"/>
    </source>
</evidence>
<organism evidence="2">
    <name type="scientific">Psilocybe cubensis</name>
    <name type="common">Psychedelic mushroom</name>
    <name type="synonym">Stropharia cubensis</name>
    <dbReference type="NCBI Taxonomy" id="181762"/>
    <lineage>
        <taxon>Eukaryota</taxon>
        <taxon>Fungi</taxon>
        <taxon>Dikarya</taxon>
        <taxon>Basidiomycota</taxon>
        <taxon>Agaricomycotina</taxon>
        <taxon>Agaricomycetes</taxon>
        <taxon>Agaricomycetidae</taxon>
        <taxon>Agaricales</taxon>
        <taxon>Agaricineae</taxon>
        <taxon>Strophariaceae</taxon>
        <taxon>Psilocybe</taxon>
    </lineage>
</organism>